<dbReference type="PATRIC" id="fig|294.131.peg.2449"/>
<dbReference type="Proteomes" id="UP000033500">
    <property type="component" value="Unassembled WGS sequence"/>
</dbReference>
<protein>
    <recommendedName>
        <fullName evidence="3">DUF551 domain-containing protein</fullName>
    </recommendedName>
</protein>
<reference evidence="1 2" key="1">
    <citation type="submission" date="2015-03" db="EMBL/GenBank/DDBJ databases">
        <title>Comparative genomics of Pseudomonas insights into diversity of traits involved in vanlence and defense.</title>
        <authorList>
            <person name="Qin Y."/>
        </authorList>
    </citation>
    <scope>NUCLEOTIDE SEQUENCE [LARGE SCALE GENOMIC DNA]</scope>
    <source>
        <strain evidence="1 2">C3</strain>
    </source>
</reference>
<evidence type="ECO:0000313" key="2">
    <source>
        <dbReference type="Proteomes" id="UP000033500"/>
    </source>
</evidence>
<dbReference type="EMBL" id="LACD01000022">
    <property type="protein sequence ID" value="KJZ41659.1"/>
    <property type="molecule type" value="Genomic_DNA"/>
</dbReference>
<comment type="caution">
    <text evidence="1">The sequence shown here is derived from an EMBL/GenBank/DDBJ whole genome shotgun (WGS) entry which is preliminary data.</text>
</comment>
<name>A0A0F4TC19_PSEFL</name>
<sequence>MKIEHERLKWMMSDMYSREREQGSTQLGYAYGHYTPKDKTWLQVNGVTRWQPIIAPGNMPDSLRRNSA</sequence>
<accession>A0A0F4TC19</accession>
<evidence type="ECO:0008006" key="3">
    <source>
        <dbReference type="Google" id="ProtNLM"/>
    </source>
</evidence>
<evidence type="ECO:0000313" key="1">
    <source>
        <dbReference type="EMBL" id="KJZ41659.1"/>
    </source>
</evidence>
<organism evidence="1 2">
    <name type="scientific">Pseudomonas fluorescens</name>
    <dbReference type="NCBI Taxonomy" id="294"/>
    <lineage>
        <taxon>Bacteria</taxon>
        <taxon>Pseudomonadati</taxon>
        <taxon>Pseudomonadota</taxon>
        <taxon>Gammaproteobacteria</taxon>
        <taxon>Pseudomonadales</taxon>
        <taxon>Pseudomonadaceae</taxon>
        <taxon>Pseudomonas</taxon>
    </lineage>
</organism>
<proteinExistence type="predicted"/>
<gene>
    <name evidence="1" type="ORF">VC34_17900</name>
</gene>
<dbReference type="AlphaFoldDB" id="A0A0F4TC19"/>